<dbReference type="EMBL" id="BN001302">
    <property type="protein sequence ID" value="CBF74041.1"/>
    <property type="molecule type" value="Genomic_DNA"/>
</dbReference>
<gene>
    <name evidence="1" type="ORF">ANIA_11594</name>
</gene>
<dbReference type="Proteomes" id="UP000000560">
    <property type="component" value="Chromosome II"/>
</dbReference>
<dbReference type="AlphaFoldDB" id="C8V6Z0"/>
<dbReference type="GeneID" id="74897156"/>
<evidence type="ECO:0000313" key="1">
    <source>
        <dbReference type="EMBL" id="CBF74041.1"/>
    </source>
</evidence>
<organism evidence="1 2">
    <name type="scientific">Emericella nidulans (strain FGSC A4 / ATCC 38163 / CBS 112.46 / NRRL 194 / M139)</name>
    <name type="common">Aspergillus nidulans</name>
    <dbReference type="NCBI Taxonomy" id="227321"/>
    <lineage>
        <taxon>Eukaryota</taxon>
        <taxon>Fungi</taxon>
        <taxon>Dikarya</taxon>
        <taxon>Ascomycota</taxon>
        <taxon>Pezizomycotina</taxon>
        <taxon>Eurotiomycetes</taxon>
        <taxon>Eurotiomycetidae</taxon>
        <taxon>Eurotiales</taxon>
        <taxon>Aspergillaceae</taxon>
        <taxon>Aspergillus</taxon>
        <taxon>Aspergillus subgen. Nidulantes</taxon>
    </lineage>
</organism>
<evidence type="ECO:0000313" key="2">
    <source>
        <dbReference type="Proteomes" id="UP000000560"/>
    </source>
</evidence>
<sequence length="71" mass="7379">MIPSSKAGQGLRYHAGRNQKNNAGAGLLLVWALTPTASIIPLSGSGRLNTYISSGTARPWGGIQYEQAVGP</sequence>
<dbReference type="HOGENOM" id="CLU_2740009_0_0_1"/>
<accession>C8V6Z0</accession>
<reference evidence="2" key="2">
    <citation type="journal article" date="2009" name="Fungal Genet. Biol.">
        <title>The 2008 update of the Aspergillus nidulans genome annotation: a community effort.</title>
        <authorList>
            <person name="Wortman J.R."/>
            <person name="Gilsenan J.M."/>
            <person name="Joardar V."/>
            <person name="Deegan J."/>
            <person name="Clutterbuck J."/>
            <person name="Andersen M.R."/>
            <person name="Archer D."/>
            <person name="Bencina M."/>
            <person name="Braus G."/>
            <person name="Coutinho P."/>
            <person name="von Dohren H."/>
            <person name="Doonan J."/>
            <person name="Driessen A.J."/>
            <person name="Durek P."/>
            <person name="Espeso E."/>
            <person name="Fekete E."/>
            <person name="Flipphi M."/>
            <person name="Estrada C.G."/>
            <person name="Geysens S."/>
            <person name="Goldman G."/>
            <person name="de Groot P.W."/>
            <person name="Hansen K."/>
            <person name="Harris S.D."/>
            <person name="Heinekamp T."/>
            <person name="Helmstaedt K."/>
            <person name="Henrissat B."/>
            <person name="Hofmann G."/>
            <person name="Homan T."/>
            <person name="Horio T."/>
            <person name="Horiuchi H."/>
            <person name="James S."/>
            <person name="Jones M."/>
            <person name="Karaffa L."/>
            <person name="Karanyi Z."/>
            <person name="Kato M."/>
            <person name="Keller N."/>
            <person name="Kelly D.E."/>
            <person name="Kiel J.A."/>
            <person name="Kim J.M."/>
            <person name="van der Klei I.J."/>
            <person name="Klis F.M."/>
            <person name="Kovalchuk A."/>
            <person name="Krasevec N."/>
            <person name="Kubicek C.P."/>
            <person name="Liu B."/>
            <person name="Maccabe A."/>
            <person name="Meyer V."/>
            <person name="Mirabito P."/>
            <person name="Miskei M."/>
            <person name="Mos M."/>
            <person name="Mullins J."/>
            <person name="Nelson D.R."/>
            <person name="Nielsen J."/>
            <person name="Oakley B.R."/>
            <person name="Osmani S.A."/>
            <person name="Pakula T."/>
            <person name="Paszewski A."/>
            <person name="Paulsen I."/>
            <person name="Pilsyk S."/>
            <person name="Pocsi I."/>
            <person name="Punt P.J."/>
            <person name="Ram A.F."/>
            <person name="Ren Q."/>
            <person name="Robellet X."/>
            <person name="Robson G."/>
            <person name="Seiboth B."/>
            <person name="van Solingen P."/>
            <person name="Specht T."/>
            <person name="Sun J."/>
            <person name="Taheri-Talesh N."/>
            <person name="Takeshita N."/>
            <person name="Ussery D."/>
            <person name="vanKuyk P.A."/>
            <person name="Visser H."/>
            <person name="van de Vondervoort P.J."/>
            <person name="de Vries R.P."/>
            <person name="Walton J."/>
            <person name="Xiang X."/>
            <person name="Xiong Y."/>
            <person name="Zeng A.P."/>
            <person name="Brandt B.W."/>
            <person name="Cornell M.J."/>
            <person name="van den Hondel C.A."/>
            <person name="Visser J."/>
            <person name="Oliver S.G."/>
            <person name="Turner G."/>
        </authorList>
    </citation>
    <scope>GENOME REANNOTATION</scope>
    <source>
        <strain evidence="2">FGSC A4 / ATCC 38163 / CBS 112.46 / NRRL 194 / M139</strain>
    </source>
</reference>
<dbReference type="InParanoid" id="C8V6Z0"/>
<keyword evidence="2" id="KW-1185">Reference proteome</keyword>
<protein>
    <submittedName>
        <fullName evidence="1">Uncharacterized protein</fullName>
    </submittedName>
</protein>
<reference evidence="2" key="1">
    <citation type="journal article" date="2005" name="Nature">
        <title>Sequencing of Aspergillus nidulans and comparative analysis with A. fumigatus and A. oryzae.</title>
        <authorList>
            <person name="Galagan J.E."/>
            <person name="Calvo S.E."/>
            <person name="Cuomo C."/>
            <person name="Ma L.J."/>
            <person name="Wortman J.R."/>
            <person name="Batzoglou S."/>
            <person name="Lee S.I."/>
            <person name="Basturkmen M."/>
            <person name="Spevak C.C."/>
            <person name="Clutterbuck J."/>
            <person name="Kapitonov V."/>
            <person name="Jurka J."/>
            <person name="Scazzocchio C."/>
            <person name="Farman M."/>
            <person name="Butler J."/>
            <person name="Purcell S."/>
            <person name="Harris S."/>
            <person name="Braus G.H."/>
            <person name="Draht O."/>
            <person name="Busch S."/>
            <person name="D'Enfert C."/>
            <person name="Bouchier C."/>
            <person name="Goldman G.H."/>
            <person name="Bell-Pedersen D."/>
            <person name="Griffiths-Jones S."/>
            <person name="Doonan J.H."/>
            <person name="Yu J."/>
            <person name="Vienken K."/>
            <person name="Pain A."/>
            <person name="Freitag M."/>
            <person name="Selker E.U."/>
            <person name="Archer D.B."/>
            <person name="Penalva M.A."/>
            <person name="Oakley B.R."/>
            <person name="Momany M."/>
            <person name="Tanaka T."/>
            <person name="Kumagai T."/>
            <person name="Asai K."/>
            <person name="Machida M."/>
            <person name="Nierman W.C."/>
            <person name="Denning D.W."/>
            <person name="Caddick M."/>
            <person name="Hynes M."/>
            <person name="Paoletti M."/>
            <person name="Fischer R."/>
            <person name="Miller B."/>
            <person name="Dyer P."/>
            <person name="Sachs M.S."/>
            <person name="Osmani S.A."/>
            <person name="Birren B.W."/>
        </authorList>
    </citation>
    <scope>NUCLEOTIDE SEQUENCE [LARGE SCALE GENOMIC DNA]</scope>
    <source>
        <strain evidence="2">FGSC A4 / ATCC 38163 / CBS 112.46 / NRRL 194 / M139</strain>
    </source>
</reference>
<dbReference type="RefSeq" id="XP_050467268.1">
    <property type="nucleotide sequence ID" value="XM_050611219.1"/>
</dbReference>
<proteinExistence type="predicted"/>
<name>C8V6Z0_EMENI</name>
<dbReference type="KEGG" id="ani:ANIA_11594"/>